<dbReference type="AlphaFoldDB" id="A0A1Y5F6H4"/>
<accession>A0A1Y5F6H4</accession>
<evidence type="ECO:0000313" key="3">
    <source>
        <dbReference type="Proteomes" id="UP000196531"/>
    </source>
</evidence>
<sequence>MKKIILVFLFLNLSVFAQYSFNLECKNSHALSSSVSIEFLEGHQGKITLKENSVSTSKYFEVLAETREEVILKTDEGSLLILSSTVKGILLKNIDESFLVNYEVALCSK</sequence>
<evidence type="ECO:0000256" key="1">
    <source>
        <dbReference type="SAM" id="SignalP"/>
    </source>
</evidence>
<dbReference type="Proteomes" id="UP000196531">
    <property type="component" value="Unassembled WGS sequence"/>
</dbReference>
<reference evidence="3" key="1">
    <citation type="journal article" date="2017" name="Proc. Natl. Acad. Sci. U.S.A.">
        <title>Simulation of Deepwater Horizon oil plume reveals substrate specialization within a complex community of hydrocarbon-degraders.</title>
        <authorList>
            <person name="Hu P."/>
            <person name="Dubinsky E.A."/>
            <person name="Probst A.J."/>
            <person name="Wang J."/>
            <person name="Sieber C.M.K."/>
            <person name="Tom L.M."/>
            <person name="Gardinali P."/>
            <person name="Banfield J.F."/>
            <person name="Atlas R.M."/>
            <person name="Andersen G.L."/>
        </authorList>
    </citation>
    <scope>NUCLEOTIDE SEQUENCE [LARGE SCALE GENOMIC DNA]</scope>
</reference>
<name>A0A1Y5F6H4_9BACT</name>
<protein>
    <recommendedName>
        <fullName evidence="4">Auto-transporter adhesin head GIN domain-containing protein</fullName>
    </recommendedName>
</protein>
<comment type="caution">
    <text evidence="2">The sequence shown here is derived from an EMBL/GenBank/DDBJ whole genome shotgun (WGS) entry which is preliminary data.</text>
</comment>
<feature type="chain" id="PRO_5012938271" description="Auto-transporter adhesin head GIN domain-containing protein" evidence="1">
    <location>
        <begin position="18"/>
        <end position="109"/>
    </location>
</feature>
<gene>
    <name evidence="2" type="ORF">A9Q84_08565</name>
</gene>
<proteinExistence type="predicted"/>
<evidence type="ECO:0000313" key="2">
    <source>
        <dbReference type="EMBL" id="OUR96394.1"/>
    </source>
</evidence>
<organism evidence="2 3">
    <name type="scientific">Halobacteriovorax marinus</name>
    <dbReference type="NCBI Taxonomy" id="97084"/>
    <lineage>
        <taxon>Bacteria</taxon>
        <taxon>Pseudomonadati</taxon>
        <taxon>Bdellovibrionota</taxon>
        <taxon>Bacteriovoracia</taxon>
        <taxon>Bacteriovoracales</taxon>
        <taxon>Halobacteriovoraceae</taxon>
        <taxon>Halobacteriovorax</taxon>
    </lineage>
</organism>
<dbReference type="EMBL" id="MAAO01000006">
    <property type="protein sequence ID" value="OUR96394.1"/>
    <property type="molecule type" value="Genomic_DNA"/>
</dbReference>
<feature type="signal peptide" evidence="1">
    <location>
        <begin position="1"/>
        <end position="17"/>
    </location>
</feature>
<keyword evidence="1" id="KW-0732">Signal</keyword>
<evidence type="ECO:0008006" key="4">
    <source>
        <dbReference type="Google" id="ProtNLM"/>
    </source>
</evidence>